<keyword evidence="2" id="KW-1185">Reference proteome</keyword>
<organism evidence="1 2">
    <name type="scientific">Marinicella litoralis</name>
    <dbReference type="NCBI Taxonomy" id="644220"/>
    <lineage>
        <taxon>Bacteria</taxon>
        <taxon>Pseudomonadati</taxon>
        <taxon>Pseudomonadota</taxon>
        <taxon>Gammaproteobacteria</taxon>
        <taxon>Lysobacterales</taxon>
        <taxon>Marinicellaceae</taxon>
        <taxon>Marinicella</taxon>
    </lineage>
</organism>
<comment type="caution">
    <text evidence="1">The sequence shown here is derived from an EMBL/GenBank/DDBJ whole genome shotgun (WGS) entry which is preliminary data.</text>
</comment>
<reference evidence="1 2" key="1">
    <citation type="submission" date="2019-03" db="EMBL/GenBank/DDBJ databases">
        <title>Genomic Encyclopedia of Type Strains, Phase IV (KMG-IV): sequencing the most valuable type-strain genomes for metagenomic binning, comparative biology and taxonomic classification.</title>
        <authorList>
            <person name="Goeker M."/>
        </authorList>
    </citation>
    <scope>NUCLEOTIDE SEQUENCE [LARGE SCALE GENOMIC DNA]</scope>
    <source>
        <strain evidence="1 2">DSM 25488</strain>
    </source>
</reference>
<dbReference type="EMBL" id="SNZB01000002">
    <property type="protein sequence ID" value="TDR22296.1"/>
    <property type="molecule type" value="Genomic_DNA"/>
</dbReference>
<evidence type="ECO:0000313" key="1">
    <source>
        <dbReference type="EMBL" id="TDR22296.1"/>
    </source>
</evidence>
<accession>A0A4R6XRF1</accession>
<name>A0A4R6XRF1_9GAMM</name>
<dbReference type="Proteomes" id="UP000295724">
    <property type="component" value="Unassembled WGS sequence"/>
</dbReference>
<evidence type="ECO:0000313" key="2">
    <source>
        <dbReference type="Proteomes" id="UP000295724"/>
    </source>
</evidence>
<proteinExistence type="predicted"/>
<dbReference type="AlphaFoldDB" id="A0A4R6XRF1"/>
<gene>
    <name evidence="1" type="ORF">C8D91_0774</name>
</gene>
<sequence>MSFMYAEAAKRGFISEISAKAIDQIGINPDDWVA</sequence>
<protein>
    <submittedName>
        <fullName evidence="1">Uncharacterized protein</fullName>
    </submittedName>
</protein>